<dbReference type="NCBIfam" id="TIGR00758">
    <property type="entry name" value="UDG_fam4"/>
    <property type="match status" value="1"/>
</dbReference>
<evidence type="ECO:0000256" key="5">
    <source>
        <dbReference type="ARBA" id="ARBA00022485"/>
    </source>
</evidence>
<sequence length="234" mass="26816">MDTRLEATLRALKAIGFDVIFLESSQVYRQPRQEQHRQTENLEKPQTDSKKKLLEELYRRIETEGKCPKFEGSSGYVFGEGNPDSPVVFVGEAPGEEEDKLKRPFVGKAGQYLNRKLQEVGLKREDVYITNVVKSRPPNNRKPTKEEIASCVGYLKKEIEIINPKLIVCLGSTALEGIMGKSYPITKYRGQVFQYPFNPKIKVLLTYHPAYILRNPHAEKEFVEDLKKIKELLG</sequence>
<evidence type="ECO:0000256" key="3">
    <source>
        <dbReference type="ARBA" id="ARBA00012030"/>
    </source>
</evidence>
<dbReference type="CDD" id="cd10030">
    <property type="entry name" value="UDG-F4_TTUDGA_SPO1dp_like"/>
    <property type="match status" value="1"/>
</dbReference>
<dbReference type="Proteomes" id="UP000189810">
    <property type="component" value="Chromosome I"/>
</dbReference>
<keyword evidence="9" id="KW-0408">Iron</keyword>
<dbReference type="PANTHER" id="PTHR33693:SF1">
    <property type="entry name" value="TYPE-4 URACIL-DNA GLYCOSYLASE"/>
    <property type="match status" value="1"/>
</dbReference>
<evidence type="ECO:0000256" key="6">
    <source>
        <dbReference type="ARBA" id="ARBA00022723"/>
    </source>
</evidence>
<dbReference type="GO" id="GO:0004844">
    <property type="term" value="F:uracil DNA N-glycosylase activity"/>
    <property type="evidence" value="ECO:0007669"/>
    <property type="project" value="UniProtKB-EC"/>
</dbReference>
<dbReference type="GO" id="GO:0046872">
    <property type="term" value="F:metal ion binding"/>
    <property type="evidence" value="ECO:0007669"/>
    <property type="project" value="UniProtKB-KW"/>
</dbReference>
<comment type="catalytic activity">
    <reaction evidence="1">
        <text>Hydrolyzes single-stranded DNA or mismatched double-stranded DNA and polynucleotides, releasing free uracil.</text>
        <dbReference type="EC" id="3.2.2.27"/>
    </reaction>
</comment>
<evidence type="ECO:0000256" key="11">
    <source>
        <dbReference type="ARBA" id="ARBA00023204"/>
    </source>
</evidence>
<name>A0A1M6PYW3_9AQUI</name>
<dbReference type="GO" id="GO:0006281">
    <property type="term" value="P:DNA repair"/>
    <property type="evidence" value="ECO:0007669"/>
    <property type="project" value="UniProtKB-KW"/>
</dbReference>
<evidence type="ECO:0000313" key="14">
    <source>
        <dbReference type="EMBL" id="SHK13102.1"/>
    </source>
</evidence>
<dbReference type="OrthoDB" id="5290748at2"/>
<keyword evidence="15" id="KW-1185">Reference proteome</keyword>
<feature type="domain" description="Uracil-DNA glycosylase-like" evidence="13">
    <location>
        <begin position="78"/>
        <end position="227"/>
    </location>
</feature>
<keyword evidence="7" id="KW-0227">DNA damage</keyword>
<dbReference type="STRING" id="381751.SAMN05444391_0005"/>
<evidence type="ECO:0000256" key="8">
    <source>
        <dbReference type="ARBA" id="ARBA00022801"/>
    </source>
</evidence>
<keyword evidence="6" id="KW-0479">Metal-binding</keyword>
<dbReference type="EC" id="3.2.2.27" evidence="3"/>
<dbReference type="InterPro" id="IPR036895">
    <property type="entry name" value="Uracil-DNA_glycosylase-like_sf"/>
</dbReference>
<keyword evidence="5" id="KW-0004">4Fe-4S</keyword>
<evidence type="ECO:0000259" key="13">
    <source>
        <dbReference type="SMART" id="SM00986"/>
    </source>
</evidence>
<gene>
    <name evidence="14" type="ORF">SAMN05444391_0005</name>
</gene>
<dbReference type="InterPro" id="IPR005273">
    <property type="entry name" value="Ura-DNA_glyco_family4"/>
</dbReference>
<keyword evidence="8" id="KW-0378">Hydrolase</keyword>
<dbReference type="Gene3D" id="3.40.470.10">
    <property type="entry name" value="Uracil-DNA glycosylase-like domain"/>
    <property type="match status" value="1"/>
</dbReference>
<dbReference type="EMBL" id="LT670846">
    <property type="protein sequence ID" value="SHK13102.1"/>
    <property type="molecule type" value="Genomic_DNA"/>
</dbReference>
<evidence type="ECO:0000256" key="4">
    <source>
        <dbReference type="ARBA" id="ARBA00019403"/>
    </source>
</evidence>
<evidence type="ECO:0000256" key="1">
    <source>
        <dbReference type="ARBA" id="ARBA00001400"/>
    </source>
</evidence>
<feature type="compositionally biased region" description="Basic and acidic residues" evidence="12">
    <location>
        <begin position="31"/>
        <end position="49"/>
    </location>
</feature>
<dbReference type="GO" id="GO:0051539">
    <property type="term" value="F:4 iron, 4 sulfur cluster binding"/>
    <property type="evidence" value="ECO:0007669"/>
    <property type="project" value="UniProtKB-KW"/>
</dbReference>
<keyword evidence="10" id="KW-0411">Iron-sulfur</keyword>
<accession>A0A1M6PYW3</accession>
<evidence type="ECO:0000256" key="9">
    <source>
        <dbReference type="ARBA" id="ARBA00023004"/>
    </source>
</evidence>
<dbReference type="RefSeq" id="WP_079653224.1">
    <property type="nucleotide sequence ID" value="NZ_LT670846.1"/>
</dbReference>
<proteinExistence type="inferred from homology"/>
<protein>
    <recommendedName>
        <fullName evidence="4">Type-4 uracil-DNA glycosylase</fullName>
        <ecNumber evidence="3">3.2.2.27</ecNumber>
    </recommendedName>
</protein>
<reference evidence="14 15" key="1">
    <citation type="submission" date="2016-11" db="EMBL/GenBank/DDBJ databases">
        <authorList>
            <person name="Jaros S."/>
            <person name="Januszkiewicz K."/>
            <person name="Wedrychowicz H."/>
        </authorList>
    </citation>
    <scope>NUCLEOTIDE SEQUENCE [LARGE SCALE GENOMIC DNA]</scope>
    <source>
        <strain evidence="14 15">DSM 19557</strain>
    </source>
</reference>
<evidence type="ECO:0000256" key="10">
    <source>
        <dbReference type="ARBA" id="ARBA00023014"/>
    </source>
</evidence>
<dbReference type="SMART" id="SM00986">
    <property type="entry name" value="UDG"/>
    <property type="match status" value="1"/>
</dbReference>
<dbReference type="PANTHER" id="PTHR33693">
    <property type="entry name" value="TYPE-5 URACIL-DNA GLYCOSYLASE"/>
    <property type="match status" value="1"/>
</dbReference>
<evidence type="ECO:0000256" key="2">
    <source>
        <dbReference type="ARBA" id="ARBA00006521"/>
    </source>
</evidence>
<keyword evidence="11" id="KW-0234">DNA repair</keyword>
<dbReference type="SMART" id="SM00987">
    <property type="entry name" value="UreE_C"/>
    <property type="match status" value="1"/>
</dbReference>
<dbReference type="AlphaFoldDB" id="A0A1M6PYW3"/>
<evidence type="ECO:0000313" key="15">
    <source>
        <dbReference type="Proteomes" id="UP000189810"/>
    </source>
</evidence>
<dbReference type="InterPro" id="IPR051536">
    <property type="entry name" value="UDG_Type-4/5"/>
</dbReference>
<feature type="region of interest" description="Disordered" evidence="12">
    <location>
        <begin position="30"/>
        <end position="49"/>
    </location>
</feature>
<evidence type="ECO:0000256" key="12">
    <source>
        <dbReference type="SAM" id="MobiDB-lite"/>
    </source>
</evidence>
<comment type="similarity">
    <text evidence="2">Belongs to the uracil-DNA glycosylase (UDG) superfamily. Type 4 (UDGa) family.</text>
</comment>
<dbReference type="SUPFAM" id="SSF52141">
    <property type="entry name" value="Uracil-DNA glycosylase-like"/>
    <property type="match status" value="1"/>
</dbReference>
<organism evidence="14 15">
    <name type="scientific">Thermocrinis minervae</name>
    <dbReference type="NCBI Taxonomy" id="381751"/>
    <lineage>
        <taxon>Bacteria</taxon>
        <taxon>Pseudomonadati</taxon>
        <taxon>Aquificota</taxon>
        <taxon>Aquificia</taxon>
        <taxon>Aquificales</taxon>
        <taxon>Aquificaceae</taxon>
        <taxon>Thermocrinis</taxon>
    </lineage>
</organism>
<evidence type="ECO:0000256" key="7">
    <source>
        <dbReference type="ARBA" id="ARBA00022763"/>
    </source>
</evidence>
<dbReference type="Pfam" id="PF03167">
    <property type="entry name" value="UDG"/>
    <property type="match status" value="1"/>
</dbReference>
<dbReference type="InterPro" id="IPR005122">
    <property type="entry name" value="Uracil-DNA_glycosylase-like"/>
</dbReference>